<accession>A0A518VFM3</accession>
<dbReference type="AlphaFoldDB" id="A0A518VFM3"/>
<name>A0A518VFM3_BRELA</name>
<dbReference type="InterPro" id="IPR026838">
    <property type="entry name" value="YheC/D"/>
</dbReference>
<organism evidence="1 2">
    <name type="scientific">Brevibacillus laterosporus</name>
    <name type="common">Bacillus laterosporus</name>
    <dbReference type="NCBI Taxonomy" id="1465"/>
    <lineage>
        <taxon>Bacteria</taxon>
        <taxon>Bacillati</taxon>
        <taxon>Bacillota</taxon>
        <taxon>Bacilli</taxon>
        <taxon>Bacillales</taxon>
        <taxon>Paenibacillaceae</taxon>
        <taxon>Brevibacillus</taxon>
    </lineage>
</organism>
<reference evidence="1 2" key="1">
    <citation type="submission" date="2018-11" db="EMBL/GenBank/DDBJ databases">
        <title>Phylogenetic determinants of toxin gene distribution in genomes of Brevibacillus laterosporus.</title>
        <authorList>
            <person name="Glare T.R."/>
            <person name="Durrant A."/>
            <person name="Berry C."/>
            <person name="Palma L."/>
            <person name="Ormskirk M."/>
            <person name="Cox M.O."/>
        </authorList>
    </citation>
    <scope>NUCLEOTIDE SEQUENCE [LARGE SCALE GENOMIC DNA]</scope>
    <source>
        <strain evidence="1 2">1821L</strain>
    </source>
</reference>
<proteinExistence type="predicted"/>
<dbReference type="Gene3D" id="3.30.470.20">
    <property type="entry name" value="ATP-grasp fold, B domain"/>
    <property type="match status" value="1"/>
</dbReference>
<dbReference type="OrthoDB" id="7869153at2"/>
<dbReference type="Pfam" id="PF14398">
    <property type="entry name" value="ATPgrasp_YheCD"/>
    <property type="match status" value="1"/>
</dbReference>
<gene>
    <name evidence="1" type="ORF">EEL30_17285</name>
</gene>
<sequence length="357" mass="41683">MKKTPIIGVLTWRSGRTFAEPSYFKKLLRASKRLGVVLYLFCPRDVDDKTKQIQGFFWSREKGWLSKRFPWPDVVIDRYRYRPDQAFKEYIAFRKRNHMYYANHRLANKWKVHQILSAEPAMERWLPETYLYSQDKLKQLLDRHSHVYIKPSNGTGGRGIVKIERTSGKYHLLGRDYQRKKISSTCKSLIEINKWLNVWKNKDKQIVQQGLHINLLPERSVDVRLLIQKEQTGNWDVTGMGVRIGPAHSATSNLHGGGQAKELATFLESLFGVARTQIIQQECHRLARQTALTVERHFGRMLELALDIGIDVQGNVWLIEVNPKPGREIFRELGQLQTYQQSIERPIQYARYLASHG</sequence>
<dbReference type="EMBL" id="CP033464">
    <property type="protein sequence ID" value="QDX95801.1"/>
    <property type="molecule type" value="Genomic_DNA"/>
</dbReference>
<protein>
    <submittedName>
        <fullName evidence="1">YheC/YheD family protein</fullName>
    </submittedName>
</protein>
<evidence type="ECO:0000313" key="1">
    <source>
        <dbReference type="EMBL" id="QDX95801.1"/>
    </source>
</evidence>
<dbReference type="Proteomes" id="UP000319432">
    <property type="component" value="Chromosome"/>
</dbReference>
<evidence type="ECO:0000313" key="2">
    <source>
        <dbReference type="Proteomes" id="UP000319432"/>
    </source>
</evidence>
<dbReference type="SUPFAM" id="SSF56059">
    <property type="entry name" value="Glutathione synthetase ATP-binding domain-like"/>
    <property type="match status" value="1"/>
</dbReference>
<keyword evidence="2" id="KW-1185">Reference proteome</keyword>